<feature type="transmembrane region" description="Helical" evidence="1">
    <location>
        <begin position="116"/>
        <end position="134"/>
    </location>
</feature>
<name>A0ABP8UZ77_9GAMM</name>
<protein>
    <submittedName>
        <fullName evidence="2">DUF962 domain-containing protein</fullName>
    </submittedName>
</protein>
<reference evidence="3" key="1">
    <citation type="journal article" date="2019" name="Int. J. Syst. Evol. Microbiol.">
        <title>The Global Catalogue of Microorganisms (GCM) 10K type strain sequencing project: providing services to taxonomists for standard genome sequencing and annotation.</title>
        <authorList>
            <consortium name="The Broad Institute Genomics Platform"/>
            <consortium name="The Broad Institute Genome Sequencing Center for Infectious Disease"/>
            <person name="Wu L."/>
            <person name="Ma J."/>
        </authorList>
    </citation>
    <scope>NUCLEOTIDE SEQUENCE [LARGE SCALE GENOMIC DNA]</scope>
    <source>
        <strain evidence="3">JCM 17805</strain>
    </source>
</reference>
<dbReference type="PANTHER" id="PTHR28026">
    <property type="entry name" value="DUF962 DOMAIN PROTEIN (AFU_ORTHOLOGUE AFUA_8G05310)"/>
    <property type="match status" value="1"/>
</dbReference>
<feature type="transmembrane region" description="Helical" evidence="1">
    <location>
        <begin position="22"/>
        <end position="49"/>
    </location>
</feature>
<gene>
    <name evidence="2" type="ORF">GCM10023116_05280</name>
</gene>
<comment type="caution">
    <text evidence="2">The sequence shown here is derived from an EMBL/GenBank/DDBJ whole genome shotgun (WGS) entry which is preliminary data.</text>
</comment>
<keyword evidence="3" id="KW-1185">Reference proteome</keyword>
<accession>A0ABP8UZ77</accession>
<dbReference type="Proteomes" id="UP001500604">
    <property type="component" value="Unassembled WGS sequence"/>
</dbReference>
<dbReference type="InterPro" id="IPR009305">
    <property type="entry name" value="Mpo1-like"/>
</dbReference>
<keyword evidence="1" id="KW-0812">Transmembrane</keyword>
<evidence type="ECO:0000313" key="3">
    <source>
        <dbReference type="Proteomes" id="UP001500604"/>
    </source>
</evidence>
<organism evidence="2 3">
    <name type="scientific">Kistimonas scapharcae</name>
    <dbReference type="NCBI Taxonomy" id="1036133"/>
    <lineage>
        <taxon>Bacteria</taxon>
        <taxon>Pseudomonadati</taxon>
        <taxon>Pseudomonadota</taxon>
        <taxon>Gammaproteobacteria</taxon>
        <taxon>Oceanospirillales</taxon>
        <taxon>Endozoicomonadaceae</taxon>
        <taxon>Kistimonas</taxon>
    </lineage>
</organism>
<dbReference type="RefSeq" id="WP_345193707.1">
    <property type="nucleotide sequence ID" value="NZ_BAABFL010000054.1"/>
</dbReference>
<evidence type="ECO:0000313" key="2">
    <source>
        <dbReference type="EMBL" id="GAA4648261.1"/>
    </source>
</evidence>
<dbReference type="EMBL" id="BAABFL010000054">
    <property type="protein sequence ID" value="GAA4648261.1"/>
    <property type="molecule type" value="Genomic_DNA"/>
</dbReference>
<evidence type="ECO:0000256" key="1">
    <source>
        <dbReference type="SAM" id="Phobius"/>
    </source>
</evidence>
<dbReference type="PANTHER" id="PTHR28026:SF9">
    <property type="entry name" value="2-HYDROXY-PALMITIC ACID DIOXYGENASE MPO1"/>
    <property type="match status" value="1"/>
</dbReference>
<feature type="transmembrane region" description="Helical" evidence="1">
    <location>
        <begin position="61"/>
        <end position="80"/>
    </location>
</feature>
<keyword evidence="1" id="KW-1133">Transmembrane helix</keyword>
<feature type="transmembrane region" description="Helical" evidence="1">
    <location>
        <begin position="86"/>
        <end position="104"/>
    </location>
</feature>
<dbReference type="Pfam" id="PF06127">
    <property type="entry name" value="Mpo1-like"/>
    <property type="match status" value="1"/>
</dbReference>
<sequence>MKSLEEWFVEYGDSHRNKTNKLIHWVCVPLITFCVIGLLWALHWSVAVAFMMGALLFYVRLSLRLAVAMAVSVALMLLVIVNIEPVLVPVTLTLFFIAWIFQFIGHHIEGKKPSFFKDLQFLLIGPLWVVAFLFRRFHISY</sequence>
<keyword evidence="1" id="KW-0472">Membrane</keyword>
<proteinExistence type="predicted"/>